<dbReference type="GO" id="GO:0008234">
    <property type="term" value="F:cysteine-type peptidase activity"/>
    <property type="evidence" value="ECO:0007669"/>
    <property type="project" value="InterPro"/>
</dbReference>
<keyword evidence="2" id="KW-0645">Protease</keyword>
<dbReference type="Gene3D" id="3.40.395.10">
    <property type="entry name" value="Adenoviral Proteinase, Chain A"/>
    <property type="match status" value="1"/>
</dbReference>
<evidence type="ECO:0000259" key="4">
    <source>
        <dbReference type="Pfam" id="PF02902"/>
    </source>
</evidence>
<dbReference type="GO" id="GO:0006508">
    <property type="term" value="P:proteolysis"/>
    <property type="evidence" value="ECO:0007669"/>
    <property type="project" value="UniProtKB-KW"/>
</dbReference>
<keyword evidence="3" id="KW-0378">Hydrolase</keyword>
<organism evidence="5">
    <name type="scientific">Phytophthora infestans</name>
    <name type="common">Potato late blight agent</name>
    <name type="synonym">Botrytis infestans</name>
    <dbReference type="NCBI Taxonomy" id="4787"/>
    <lineage>
        <taxon>Eukaryota</taxon>
        <taxon>Sar</taxon>
        <taxon>Stramenopiles</taxon>
        <taxon>Oomycota</taxon>
        <taxon>Peronosporomycetes</taxon>
        <taxon>Peronosporales</taxon>
        <taxon>Peronosporaceae</taxon>
        <taxon>Phytophthora</taxon>
    </lineage>
</organism>
<gene>
    <name evidence="5" type="ORF">PI49.0350</name>
</gene>
<dbReference type="InterPro" id="IPR003653">
    <property type="entry name" value="Peptidase_C48_C"/>
</dbReference>
<proteinExistence type="inferred from homology"/>
<dbReference type="SUPFAM" id="SSF54001">
    <property type="entry name" value="Cysteine proteinases"/>
    <property type="match status" value="1"/>
</dbReference>
<evidence type="ECO:0000256" key="3">
    <source>
        <dbReference type="ARBA" id="ARBA00022801"/>
    </source>
</evidence>
<evidence type="ECO:0000256" key="2">
    <source>
        <dbReference type="ARBA" id="ARBA00022670"/>
    </source>
</evidence>
<dbReference type="InterPro" id="IPR038765">
    <property type="entry name" value="Papain-like_cys_pep_sf"/>
</dbReference>
<reference evidence="5" key="1">
    <citation type="journal article" date="2005" name="Proc. Natl. Acad. Sci. U.S.A.">
        <title>An ancestral oomycete locus contains late blight avirulence gene Avr3a, encoding a protein that is recognized in the host cytoplasm.</title>
        <authorList>
            <person name="Armstrong M.R."/>
            <person name="Whisson S.C."/>
            <person name="Pritchard L."/>
            <person name="Bos J.I.B."/>
            <person name="Venter E."/>
            <person name="Avrova A.O."/>
            <person name="Rehmany A.P."/>
            <person name="Bohme U."/>
            <person name="Brooks K."/>
            <person name="Cherevach I."/>
            <person name="Hamlin N."/>
            <person name="White B."/>
            <person name="Fraser A."/>
            <person name="Lord A."/>
            <person name="Quail M.A."/>
            <person name="Churcher C."/>
            <person name="Hall N."/>
            <person name="Berriman M."/>
            <person name="Kamoun S."/>
            <person name="Beyon J.L."/>
            <person name="Birch P.R.J."/>
        </authorList>
    </citation>
    <scope>NUCLEOTIDE SEQUENCE</scope>
</reference>
<dbReference type="AlphaFoldDB" id="Q572F0"/>
<dbReference type="Pfam" id="PF02902">
    <property type="entry name" value="Peptidase_C48"/>
    <property type="match status" value="1"/>
</dbReference>
<comment type="similarity">
    <text evidence="1">Belongs to the peptidase C48 family.</text>
</comment>
<sequence length="113" mass="12990">MHCCAIIVDGKQNNVLYYDSMNLKTYKNVLDRLSWDLATTLSDDFKVVSVNAPIQTDGYSCGFCVMLRFWLYIDKSVSLDVTPIGLTLLHFNILHFVLHGSKPLYNSIQFHFH</sequence>
<protein>
    <submittedName>
        <fullName evidence="5">Possible cystein proteinase</fullName>
    </submittedName>
</protein>
<evidence type="ECO:0000256" key="1">
    <source>
        <dbReference type="ARBA" id="ARBA00005234"/>
    </source>
</evidence>
<dbReference type="VEuPathDB" id="FungiDB:PITG_23338"/>
<accession>Q572F0</accession>
<name>Q572F0_PHYIN</name>
<feature type="domain" description="Ubiquitin-like protease family profile" evidence="4">
    <location>
        <begin position="2"/>
        <end position="66"/>
    </location>
</feature>
<dbReference type="EMBL" id="AJ893357">
    <property type="protein sequence ID" value="CAI72327.1"/>
    <property type="molecule type" value="Genomic_DNA"/>
</dbReference>
<evidence type="ECO:0000313" key="5">
    <source>
        <dbReference type="EMBL" id="CAI72327.1"/>
    </source>
</evidence>